<accession>A0ABP9GE60</accession>
<proteinExistence type="predicted"/>
<feature type="compositionally biased region" description="Basic and acidic residues" evidence="1">
    <location>
        <begin position="1"/>
        <end position="10"/>
    </location>
</feature>
<evidence type="ECO:0000313" key="3">
    <source>
        <dbReference type="Proteomes" id="UP001501302"/>
    </source>
</evidence>
<evidence type="ECO:0000313" key="2">
    <source>
        <dbReference type="EMBL" id="GAA4938803.1"/>
    </source>
</evidence>
<keyword evidence="3" id="KW-1185">Reference proteome</keyword>
<dbReference type="Proteomes" id="UP001501302">
    <property type="component" value="Unassembled WGS sequence"/>
</dbReference>
<sequence>MEKVYKEEQHTPNTPNTPDFEAIETDKVEADIAQINNALKGKDIDNKIKQKLNYAKKNWSVNMAKYEKQDAILKERNSYSKTDKDATFMRMKDNHMQNGQL</sequence>
<organism evidence="2 3">
    <name type="scientific">Algibacter agarivorans</name>
    <dbReference type="NCBI Taxonomy" id="1109741"/>
    <lineage>
        <taxon>Bacteria</taxon>
        <taxon>Pseudomonadati</taxon>
        <taxon>Bacteroidota</taxon>
        <taxon>Flavobacteriia</taxon>
        <taxon>Flavobacteriales</taxon>
        <taxon>Flavobacteriaceae</taxon>
        <taxon>Algibacter</taxon>
    </lineage>
</organism>
<evidence type="ECO:0000256" key="1">
    <source>
        <dbReference type="SAM" id="MobiDB-lite"/>
    </source>
</evidence>
<comment type="caution">
    <text evidence="2">The sequence shown here is derived from an EMBL/GenBank/DDBJ whole genome shotgun (WGS) entry which is preliminary data.</text>
</comment>
<dbReference type="EMBL" id="BAABJJ010000011">
    <property type="protein sequence ID" value="GAA4938803.1"/>
    <property type="molecule type" value="Genomic_DNA"/>
</dbReference>
<reference evidence="3" key="1">
    <citation type="journal article" date="2019" name="Int. J. Syst. Evol. Microbiol.">
        <title>The Global Catalogue of Microorganisms (GCM) 10K type strain sequencing project: providing services to taxonomists for standard genome sequencing and annotation.</title>
        <authorList>
            <consortium name="The Broad Institute Genomics Platform"/>
            <consortium name="The Broad Institute Genome Sequencing Center for Infectious Disease"/>
            <person name="Wu L."/>
            <person name="Ma J."/>
        </authorList>
    </citation>
    <scope>NUCLEOTIDE SEQUENCE [LARGE SCALE GENOMIC DNA]</scope>
    <source>
        <strain evidence="3">JCM 18285</strain>
    </source>
</reference>
<feature type="region of interest" description="Disordered" evidence="1">
    <location>
        <begin position="1"/>
        <end position="20"/>
    </location>
</feature>
<protein>
    <submittedName>
        <fullName evidence="2">Uncharacterized protein</fullName>
    </submittedName>
</protein>
<name>A0ABP9GE60_9FLAO</name>
<gene>
    <name evidence="2" type="ORF">GCM10023314_09310</name>
</gene>